<dbReference type="InterPro" id="IPR040079">
    <property type="entry name" value="Glutathione_S-Trfase"/>
</dbReference>
<dbReference type="GO" id="GO:0016740">
    <property type="term" value="F:transferase activity"/>
    <property type="evidence" value="ECO:0007669"/>
    <property type="project" value="UniProtKB-KW"/>
</dbReference>
<dbReference type="InterPro" id="IPR036249">
    <property type="entry name" value="Thioredoxin-like_sf"/>
</dbReference>
<comment type="similarity">
    <text evidence="1">Belongs to the GST superfamily.</text>
</comment>
<gene>
    <name evidence="4" type="ORF">SAMN05421875_12029</name>
</gene>
<dbReference type="Gene3D" id="3.40.30.10">
    <property type="entry name" value="Glutaredoxin"/>
    <property type="match status" value="1"/>
</dbReference>
<keyword evidence="5" id="KW-1185">Reference proteome</keyword>
<dbReference type="EMBL" id="FNQJ01000020">
    <property type="protein sequence ID" value="SEA62375.1"/>
    <property type="molecule type" value="Genomic_DNA"/>
</dbReference>
<keyword evidence="4" id="KW-0808">Transferase</keyword>
<evidence type="ECO:0000256" key="1">
    <source>
        <dbReference type="RuleBase" id="RU003494"/>
    </source>
</evidence>
<dbReference type="SUPFAM" id="SSF52833">
    <property type="entry name" value="Thioredoxin-like"/>
    <property type="match status" value="1"/>
</dbReference>
<dbReference type="InterPro" id="IPR010987">
    <property type="entry name" value="Glutathione-S-Trfase_C-like"/>
</dbReference>
<dbReference type="Pfam" id="PF00043">
    <property type="entry name" value="GST_C"/>
    <property type="match status" value="1"/>
</dbReference>
<dbReference type="SFLD" id="SFLDS00019">
    <property type="entry name" value="Glutathione_Transferase_(cytos"/>
    <property type="match status" value="1"/>
</dbReference>
<dbReference type="PANTHER" id="PTHR44051:SF8">
    <property type="entry name" value="GLUTATHIONE S-TRANSFERASE GSTA"/>
    <property type="match status" value="1"/>
</dbReference>
<reference evidence="5" key="1">
    <citation type="submission" date="2016-10" db="EMBL/GenBank/DDBJ databases">
        <authorList>
            <person name="Varghese N."/>
            <person name="Submissions S."/>
        </authorList>
    </citation>
    <scope>NUCLEOTIDE SEQUENCE [LARGE SCALE GENOMIC DNA]</scope>
    <source>
        <strain evidence="5">DSM 25157</strain>
    </source>
</reference>
<evidence type="ECO:0000313" key="5">
    <source>
        <dbReference type="Proteomes" id="UP000199002"/>
    </source>
</evidence>
<dbReference type="AlphaFoldDB" id="A0A1H4CPP8"/>
<organism evidence="4 5">
    <name type="scientific">Acidovorax soli</name>
    <dbReference type="NCBI Taxonomy" id="592050"/>
    <lineage>
        <taxon>Bacteria</taxon>
        <taxon>Pseudomonadati</taxon>
        <taxon>Pseudomonadota</taxon>
        <taxon>Betaproteobacteria</taxon>
        <taxon>Burkholderiales</taxon>
        <taxon>Comamonadaceae</taxon>
        <taxon>Acidovorax</taxon>
    </lineage>
</organism>
<dbReference type="CDD" id="cd03188">
    <property type="entry name" value="GST_C_Beta"/>
    <property type="match status" value="1"/>
</dbReference>
<dbReference type="CDD" id="cd03057">
    <property type="entry name" value="GST_N_Beta"/>
    <property type="match status" value="1"/>
</dbReference>
<dbReference type="STRING" id="592050.SAMN05421875_12029"/>
<dbReference type="InterPro" id="IPR004046">
    <property type="entry name" value="GST_C"/>
</dbReference>
<evidence type="ECO:0000259" key="3">
    <source>
        <dbReference type="PROSITE" id="PS50405"/>
    </source>
</evidence>
<dbReference type="SFLD" id="SFLDG01150">
    <property type="entry name" value="Main.1:_Beta-like"/>
    <property type="match status" value="1"/>
</dbReference>
<dbReference type="InterPro" id="IPR004045">
    <property type="entry name" value="Glutathione_S-Trfase_N"/>
</dbReference>
<dbReference type="Proteomes" id="UP000199002">
    <property type="component" value="Unassembled WGS sequence"/>
</dbReference>
<accession>A0A1H4CPP8</accession>
<sequence>MRPHPTTKPLRMATQARNTSAHIDAPGASALRSLHPATFSTSTMSAPTLYFAPGTCALAVHIALHEAQAGHELVRLDFATQQQRSPEYLAINPKGRVPALVTEHGVLTETPALLAYVAQRFAQAQLAPLDPFAFARMQEFNNYLASTVHVAHAHRPRASRWADDAHAIEAMQRKVPQNMAECFGVIEHHYLQGPWVLGEQYSVADAYLFTVSGWLRSDGVDVAQFPKVADHRRRMAERPAVQRALA</sequence>
<evidence type="ECO:0000259" key="2">
    <source>
        <dbReference type="PROSITE" id="PS50404"/>
    </source>
</evidence>
<proteinExistence type="inferred from homology"/>
<dbReference type="Pfam" id="PF02798">
    <property type="entry name" value="GST_N"/>
    <property type="match status" value="1"/>
</dbReference>
<dbReference type="SFLD" id="SFLDG00358">
    <property type="entry name" value="Main_(cytGST)"/>
    <property type="match status" value="1"/>
</dbReference>
<name>A0A1H4CPP8_9BURK</name>
<feature type="domain" description="GST C-terminal" evidence="3">
    <location>
        <begin position="130"/>
        <end position="246"/>
    </location>
</feature>
<dbReference type="PROSITE" id="PS50405">
    <property type="entry name" value="GST_CTER"/>
    <property type="match status" value="1"/>
</dbReference>
<dbReference type="PANTHER" id="PTHR44051">
    <property type="entry name" value="GLUTATHIONE S-TRANSFERASE-RELATED"/>
    <property type="match status" value="1"/>
</dbReference>
<evidence type="ECO:0000313" key="4">
    <source>
        <dbReference type="EMBL" id="SEA62375.1"/>
    </source>
</evidence>
<protein>
    <submittedName>
        <fullName evidence="4">Glutathione S-transferase</fullName>
    </submittedName>
</protein>
<dbReference type="SUPFAM" id="SSF47616">
    <property type="entry name" value="GST C-terminal domain-like"/>
    <property type="match status" value="1"/>
</dbReference>
<dbReference type="InterPro" id="IPR036282">
    <property type="entry name" value="Glutathione-S-Trfase_C_sf"/>
</dbReference>
<dbReference type="PROSITE" id="PS50404">
    <property type="entry name" value="GST_NTER"/>
    <property type="match status" value="1"/>
</dbReference>
<feature type="domain" description="GST N-terminal" evidence="2">
    <location>
        <begin position="44"/>
        <end position="125"/>
    </location>
</feature>
<dbReference type="Gene3D" id="1.20.1050.10">
    <property type="match status" value="1"/>
</dbReference>